<dbReference type="CDD" id="cd00570">
    <property type="entry name" value="GST_N_family"/>
    <property type="match status" value="1"/>
</dbReference>
<dbReference type="InterPro" id="IPR036282">
    <property type="entry name" value="Glutathione-S-Trfase_C_sf"/>
</dbReference>
<reference evidence="2" key="1">
    <citation type="journal article" date="2012" name="J. Microbiol. Biotechnol.">
        <title>Ramlibacter ginsenosidimutans sp. nov., with ginsenoside-converting activity.</title>
        <authorList>
            <person name="Wang L."/>
            <person name="An D.S."/>
            <person name="Kim S.G."/>
            <person name="Jin F.X."/>
            <person name="Kim S.C."/>
            <person name="Lee S.T."/>
            <person name="Im W.T."/>
        </authorList>
    </citation>
    <scope>NUCLEOTIDE SEQUENCE</scope>
    <source>
        <strain evidence="2">KACC 17527</strain>
    </source>
</reference>
<dbReference type="AlphaFoldDB" id="A0A934TUE4"/>
<dbReference type="Pfam" id="PF13417">
    <property type="entry name" value="GST_N_3"/>
    <property type="match status" value="1"/>
</dbReference>
<dbReference type="RefSeq" id="WP_201173934.1">
    <property type="nucleotide sequence ID" value="NZ_JAEPWM010000007.1"/>
</dbReference>
<reference evidence="2" key="2">
    <citation type="submission" date="2021-01" db="EMBL/GenBank/DDBJ databases">
        <authorList>
            <person name="Kang M."/>
        </authorList>
    </citation>
    <scope>NUCLEOTIDE SEQUENCE</scope>
    <source>
        <strain evidence="2">KACC 17527</strain>
    </source>
</reference>
<protein>
    <submittedName>
        <fullName evidence="2">Glutathione S-transferase family protein</fullName>
    </submittedName>
</protein>
<accession>A0A934TUE4</accession>
<dbReference type="EMBL" id="JAEPWM010000007">
    <property type="protein sequence ID" value="MBK6007784.1"/>
    <property type="molecule type" value="Genomic_DNA"/>
</dbReference>
<feature type="domain" description="GST N-terminal" evidence="1">
    <location>
        <begin position="3"/>
        <end position="82"/>
    </location>
</feature>
<name>A0A934TUE4_9BURK</name>
<dbReference type="Proteomes" id="UP000630528">
    <property type="component" value="Unassembled WGS sequence"/>
</dbReference>
<organism evidence="2 3">
    <name type="scientific">Ramlibacter ginsenosidimutans</name>
    <dbReference type="NCBI Taxonomy" id="502333"/>
    <lineage>
        <taxon>Bacteria</taxon>
        <taxon>Pseudomonadati</taxon>
        <taxon>Pseudomonadota</taxon>
        <taxon>Betaproteobacteria</taxon>
        <taxon>Burkholderiales</taxon>
        <taxon>Comamonadaceae</taxon>
        <taxon>Ramlibacter</taxon>
    </lineage>
</organism>
<evidence type="ECO:0000313" key="2">
    <source>
        <dbReference type="EMBL" id="MBK6007784.1"/>
    </source>
</evidence>
<dbReference type="SUPFAM" id="SSF52833">
    <property type="entry name" value="Thioredoxin-like"/>
    <property type="match status" value="1"/>
</dbReference>
<dbReference type="PROSITE" id="PS50404">
    <property type="entry name" value="GST_NTER"/>
    <property type="match status" value="1"/>
</dbReference>
<evidence type="ECO:0000259" key="1">
    <source>
        <dbReference type="PROSITE" id="PS50404"/>
    </source>
</evidence>
<dbReference type="InterPro" id="IPR004045">
    <property type="entry name" value="Glutathione_S-Trfase_N"/>
</dbReference>
<proteinExistence type="predicted"/>
<gene>
    <name evidence="2" type="ORF">JJB11_16920</name>
</gene>
<dbReference type="SUPFAM" id="SSF47616">
    <property type="entry name" value="GST C-terminal domain-like"/>
    <property type="match status" value="1"/>
</dbReference>
<comment type="caution">
    <text evidence="2">The sequence shown here is derived from an EMBL/GenBank/DDBJ whole genome shotgun (WGS) entry which is preliminary data.</text>
</comment>
<sequence>MNNDIILHHYASSPFSEKIRLMLGYKKLPWKSVLVPAIMPKPDVLALTGGYRRTPVLQVGADIYCDTALICDVLEHLRPEPTLYPPHLKGVCRIFAQWADSSLFWAAMGYNLQPRGAAHVFAKAPPEAAKAFSEDRKAMSGNMVRLRPGDATSAYRSYLRRIANMADEHDFLFGMEPCVADFSAYHGIWYTRAQVPVLADILNATPSVGEWANRMEAIGHGAMTKLGSGEAIAMAKAAEPAAAGANLLIDSAFQDDHGIPLGTRVTIAAESFGNEPTEGELIAATRTHYSLRREDPRCGVVHVHFPRIGYVLRAAAPT</sequence>
<dbReference type="Gene3D" id="3.40.30.110">
    <property type="match status" value="2"/>
</dbReference>
<evidence type="ECO:0000313" key="3">
    <source>
        <dbReference type="Proteomes" id="UP000630528"/>
    </source>
</evidence>
<dbReference type="InterPro" id="IPR036249">
    <property type="entry name" value="Thioredoxin-like_sf"/>
</dbReference>
<keyword evidence="3" id="KW-1185">Reference proteome</keyword>